<evidence type="ECO:0000256" key="1">
    <source>
        <dbReference type="ARBA" id="ARBA00023002"/>
    </source>
</evidence>
<dbReference type="Proteomes" id="UP001215598">
    <property type="component" value="Unassembled WGS sequence"/>
</dbReference>
<dbReference type="AlphaFoldDB" id="A0AAD7NXK8"/>
<evidence type="ECO:0000313" key="3">
    <source>
        <dbReference type="EMBL" id="KAJ7779939.1"/>
    </source>
</evidence>
<accession>A0AAD7NXK8</accession>
<dbReference type="Gene3D" id="3.20.20.100">
    <property type="entry name" value="NADP-dependent oxidoreductase domain"/>
    <property type="match status" value="2"/>
</dbReference>
<reference evidence="3" key="1">
    <citation type="submission" date="2023-03" db="EMBL/GenBank/DDBJ databases">
        <title>Massive genome expansion in bonnet fungi (Mycena s.s.) driven by repeated elements and novel gene families across ecological guilds.</title>
        <authorList>
            <consortium name="Lawrence Berkeley National Laboratory"/>
            <person name="Harder C.B."/>
            <person name="Miyauchi S."/>
            <person name="Viragh M."/>
            <person name="Kuo A."/>
            <person name="Thoen E."/>
            <person name="Andreopoulos B."/>
            <person name="Lu D."/>
            <person name="Skrede I."/>
            <person name="Drula E."/>
            <person name="Henrissat B."/>
            <person name="Morin E."/>
            <person name="Kohler A."/>
            <person name="Barry K."/>
            <person name="LaButti K."/>
            <person name="Morin E."/>
            <person name="Salamov A."/>
            <person name="Lipzen A."/>
            <person name="Mereny Z."/>
            <person name="Hegedus B."/>
            <person name="Baldrian P."/>
            <person name="Stursova M."/>
            <person name="Weitz H."/>
            <person name="Taylor A."/>
            <person name="Grigoriev I.V."/>
            <person name="Nagy L.G."/>
            <person name="Martin F."/>
            <person name="Kauserud H."/>
        </authorList>
    </citation>
    <scope>NUCLEOTIDE SEQUENCE</scope>
    <source>
        <strain evidence="3">CBHHK182m</strain>
    </source>
</reference>
<organism evidence="3 4">
    <name type="scientific">Mycena metata</name>
    <dbReference type="NCBI Taxonomy" id="1033252"/>
    <lineage>
        <taxon>Eukaryota</taxon>
        <taxon>Fungi</taxon>
        <taxon>Dikarya</taxon>
        <taxon>Basidiomycota</taxon>
        <taxon>Agaricomycotina</taxon>
        <taxon>Agaricomycetes</taxon>
        <taxon>Agaricomycetidae</taxon>
        <taxon>Agaricales</taxon>
        <taxon>Marasmiineae</taxon>
        <taxon>Mycenaceae</taxon>
        <taxon>Mycena</taxon>
    </lineage>
</organism>
<feature type="domain" description="NADP-dependent oxidoreductase" evidence="2">
    <location>
        <begin position="9"/>
        <end position="103"/>
    </location>
</feature>
<dbReference type="InterPro" id="IPR036812">
    <property type="entry name" value="NAD(P)_OxRdtase_dom_sf"/>
</dbReference>
<dbReference type="PANTHER" id="PTHR43364">
    <property type="entry name" value="NADH-SPECIFIC METHYLGLYOXAL REDUCTASE-RELATED"/>
    <property type="match status" value="1"/>
</dbReference>
<keyword evidence="1" id="KW-0560">Oxidoreductase</keyword>
<name>A0AAD7NXK8_9AGAR</name>
<dbReference type="GO" id="GO:0016491">
    <property type="term" value="F:oxidoreductase activity"/>
    <property type="evidence" value="ECO:0007669"/>
    <property type="project" value="UniProtKB-KW"/>
</dbReference>
<sequence length="346" mass="37688">MSNSSALKLVFGGAPISPNPNFGAYFPDEESIEKLYQLLEEGGVDAIDTACAYGSSEEWIGKTGGGKRFPVDSKTPGGFIPGSSTGESIPQHAKESVERTRVEKKAMPFFMILGYRKPFIHNPSAFNIENLDKQLGLGSLNAKFKHVYAALLCIVFQPVAVQSAFKWLKLDVLYIHAPDPSVLLEDQLQGVNTAYTAGYFKRFGLSNFSPADVQRVYDICKEKGYPLLGHQTANYSAVARKNEVVLFPLLRKLGIAVYVYSPIAGGLLTKTSAQVRTREGAGRYSKDAGALEALYGGLYNKPSYYTALDLWGEAANGAGCSGAELAYRWVAFDSAVDGKSWSMKRL</sequence>
<protein>
    <submittedName>
        <fullName evidence="3">NADP-dependent oxidoreductase domain-containing protein</fullName>
    </submittedName>
</protein>
<dbReference type="EMBL" id="JARKIB010000005">
    <property type="protein sequence ID" value="KAJ7779939.1"/>
    <property type="molecule type" value="Genomic_DNA"/>
</dbReference>
<feature type="domain" description="NADP-dependent oxidoreductase" evidence="2">
    <location>
        <begin position="169"/>
        <end position="335"/>
    </location>
</feature>
<evidence type="ECO:0000259" key="2">
    <source>
        <dbReference type="Pfam" id="PF00248"/>
    </source>
</evidence>
<dbReference type="InterPro" id="IPR023210">
    <property type="entry name" value="NADP_OxRdtase_dom"/>
</dbReference>
<dbReference type="SUPFAM" id="SSF51430">
    <property type="entry name" value="NAD(P)-linked oxidoreductase"/>
    <property type="match status" value="2"/>
</dbReference>
<evidence type="ECO:0000313" key="4">
    <source>
        <dbReference type="Proteomes" id="UP001215598"/>
    </source>
</evidence>
<proteinExistence type="predicted"/>
<comment type="caution">
    <text evidence="3">The sequence shown here is derived from an EMBL/GenBank/DDBJ whole genome shotgun (WGS) entry which is preliminary data.</text>
</comment>
<dbReference type="InterPro" id="IPR050523">
    <property type="entry name" value="AKR_Detox_Biosynth"/>
</dbReference>
<gene>
    <name evidence="3" type="ORF">B0H16DRAFT_1711170</name>
</gene>
<keyword evidence="4" id="KW-1185">Reference proteome</keyword>
<dbReference type="PANTHER" id="PTHR43364:SF4">
    <property type="entry name" value="NAD(P)-LINKED OXIDOREDUCTASE SUPERFAMILY PROTEIN"/>
    <property type="match status" value="1"/>
</dbReference>
<dbReference type="Pfam" id="PF00248">
    <property type="entry name" value="Aldo_ket_red"/>
    <property type="match status" value="2"/>
</dbReference>